<keyword evidence="4" id="KW-0540">Nuclease</keyword>
<dbReference type="InterPro" id="IPR043128">
    <property type="entry name" value="Rev_trsase/Diguanyl_cyclase"/>
</dbReference>
<dbReference type="InterPro" id="IPR041588">
    <property type="entry name" value="Integrase_H2C2"/>
</dbReference>
<keyword evidence="10" id="KW-1185">Reference proteome</keyword>
<evidence type="ECO:0000259" key="9">
    <source>
        <dbReference type="Pfam" id="PF17921"/>
    </source>
</evidence>
<dbReference type="Gene3D" id="3.30.70.270">
    <property type="match status" value="1"/>
</dbReference>
<protein>
    <recommendedName>
        <fullName evidence="1">RNA-directed DNA polymerase</fullName>
        <ecNumber evidence="1">2.7.7.49</ecNumber>
    </recommendedName>
</protein>
<evidence type="ECO:0000256" key="2">
    <source>
        <dbReference type="ARBA" id="ARBA00022679"/>
    </source>
</evidence>
<dbReference type="Pfam" id="PF17917">
    <property type="entry name" value="RT_RNaseH"/>
    <property type="match status" value="1"/>
</dbReference>
<sequence>MTMPPPKNLSMLRSFLGMVNHYGKFLPSLSDRLAPLHKLLKKDANDKHVKFEWSAKCQKAFERIKADLASPLMLTHYKPELPIIVTADASNEGIGPVIAHRMPDGRELPIAYASKTLTDTESRYPQIEKEALALMFGIKKFHQYLWGRHFLLQTDHQPLVKIFGSKKGLPTTAANRLQNYAITLMAYSFDIEYVNTLKFGKADGLSRLPSGEDVEFQPMMKKIDCAIVDIYTETFSNLPVSAANVRAATETDQTFQAVMALHRKGWPDHLSKGFKPVGLNVHVDDLMPFFQIRHQLAIANDCLLWGLRVLIPKSLQPRVLSQLHKTHPGQSTMKRLAHKHFWWPSLDKDVAQLVTA</sequence>
<dbReference type="WBParaSite" id="PSAMB.scaffold7072size8278.g29557.t1">
    <property type="protein sequence ID" value="PSAMB.scaffold7072size8278.g29557.t1"/>
    <property type="gene ID" value="PSAMB.scaffold7072size8278.g29557"/>
</dbReference>
<dbReference type="PANTHER" id="PTHR37984">
    <property type="entry name" value="PROTEIN CBG26694"/>
    <property type="match status" value="1"/>
</dbReference>
<evidence type="ECO:0000256" key="6">
    <source>
        <dbReference type="ARBA" id="ARBA00022801"/>
    </source>
</evidence>
<accession>A0A914X956</accession>
<dbReference type="Pfam" id="PF17921">
    <property type="entry name" value="Integrase_H2C2"/>
    <property type="match status" value="1"/>
</dbReference>
<evidence type="ECO:0000256" key="7">
    <source>
        <dbReference type="ARBA" id="ARBA00022918"/>
    </source>
</evidence>
<dbReference type="InterPro" id="IPR041373">
    <property type="entry name" value="RT_RNaseH"/>
</dbReference>
<evidence type="ECO:0000256" key="5">
    <source>
        <dbReference type="ARBA" id="ARBA00022759"/>
    </source>
</evidence>
<evidence type="ECO:0000313" key="10">
    <source>
        <dbReference type="Proteomes" id="UP000887566"/>
    </source>
</evidence>
<evidence type="ECO:0000256" key="4">
    <source>
        <dbReference type="ARBA" id="ARBA00022722"/>
    </source>
</evidence>
<feature type="domain" description="Integrase zinc-binding" evidence="9">
    <location>
        <begin position="311"/>
        <end position="355"/>
    </location>
</feature>
<organism evidence="10 11">
    <name type="scientific">Plectus sambesii</name>
    <dbReference type="NCBI Taxonomy" id="2011161"/>
    <lineage>
        <taxon>Eukaryota</taxon>
        <taxon>Metazoa</taxon>
        <taxon>Ecdysozoa</taxon>
        <taxon>Nematoda</taxon>
        <taxon>Chromadorea</taxon>
        <taxon>Plectida</taxon>
        <taxon>Plectina</taxon>
        <taxon>Plectoidea</taxon>
        <taxon>Plectidae</taxon>
        <taxon>Plectus</taxon>
    </lineage>
</organism>
<dbReference type="AlphaFoldDB" id="A0A914X956"/>
<dbReference type="Gene3D" id="1.10.340.70">
    <property type="match status" value="1"/>
</dbReference>
<keyword evidence="2" id="KW-0808">Transferase</keyword>
<dbReference type="InterPro" id="IPR043502">
    <property type="entry name" value="DNA/RNA_pol_sf"/>
</dbReference>
<keyword evidence="6" id="KW-0378">Hydrolase</keyword>
<reference evidence="11" key="1">
    <citation type="submission" date="2022-11" db="UniProtKB">
        <authorList>
            <consortium name="WormBaseParasite"/>
        </authorList>
    </citation>
    <scope>IDENTIFICATION</scope>
</reference>
<dbReference type="CDD" id="cd09274">
    <property type="entry name" value="RNase_HI_RT_Ty3"/>
    <property type="match status" value="1"/>
</dbReference>
<dbReference type="InterPro" id="IPR050951">
    <property type="entry name" value="Retrovirus_Pol_polyprotein"/>
</dbReference>
<name>A0A914X956_9BILA</name>
<feature type="domain" description="Reverse transcriptase RNase H-like" evidence="8">
    <location>
        <begin position="79"/>
        <end position="187"/>
    </location>
</feature>
<proteinExistence type="predicted"/>
<evidence type="ECO:0000256" key="1">
    <source>
        <dbReference type="ARBA" id="ARBA00012493"/>
    </source>
</evidence>
<keyword evidence="3" id="KW-0548">Nucleotidyltransferase</keyword>
<dbReference type="FunFam" id="3.30.70.270:FF:000020">
    <property type="entry name" value="Transposon Tf2-6 polyprotein-like Protein"/>
    <property type="match status" value="1"/>
</dbReference>
<dbReference type="GO" id="GO:0003964">
    <property type="term" value="F:RNA-directed DNA polymerase activity"/>
    <property type="evidence" value="ECO:0007669"/>
    <property type="project" value="UniProtKB-EC"/>
</dbReference>
<evidence type="ECO:0000256" key="3">
    <source>
        <dbReference type="ARBA" id="ARBA00022695"/>
    </source>
</evidence>
<dbReference type="Proteomes" id="UP000887566">
    <property type="component" value="Unplaced"/>
</dbReference>
<dbReference type="PANTHER" id="PTHR37984:SF5">
    <property type="entry name" value="PROTEIN NYNRIN-LIKE"/>
    <property type="match status" value="1"/>
</dbReference>
<dbReference type="EC" id="2.7.7.49" evidence="1"/>
<evidence type="ECO:0000313" key="11">
    <source>
        <dbReference type="WBParaSite" id="PSAMB.scaffold7072size8278.g29557.t1"/>
    </source>
</evidence>
<keyword evidence="5" id="KW-0255">Endonuclease</keyword>
<evidence type="ECO:0000259" key="8">
    <source>
        <dbReference type="Pfam" id="PF17917"/>
    </source>
</evidence>
<keyword evidence="7" id="KW-0695">RNA-directed DNA polymerase</keyword>
<dbReference type="SUPFAM" id="SSF56672">
    <property type="entry name" value="DNA/RNA polymerases"/>
    <property type="match status" value="1"/>
</dbReference>